<proteinExistence type="predicted"/>
<accession>M0H9T1</accession>
<protein>
    <submittedName>
        <fullName evidence="1">Uncharacterized protein</fullName>
    </submittedName>
</protein>
<dbReference type="RefSeq" id="WP_004975787.1">
    <property type="nucleotide sequence ID" value="NZ_AOLJ01000018.1"/>
</dbReference>
<sequence>MFELWGWPIPDTATPSVVFDNARVDEFRQRNVVQTLFDSCVIVVVRSLSLSFSPDEMLDESFHTHSRFVRVTEKVQDVTTTLFCDDVAKFSDSIRFLLRRRHVESGHLPAVLATGQSVSYLNLPGVYRRWSRSSI</sequence>
<dbReference type="Proteomes" id="UP000011571">
    <property type="component" value="Unassembled WGS sequence"/>
</dbReference>
<evidence type="ECO:0000313" key="2">
    <source>
        <dbReference type="Proteomes" id="UP000011571"/>
    </source>
</evidence>
<dbReference type="EMBL" id="AOLJ01000018">
    <property type="protein sequence ID" value="ELZ79889.1"/>
    <property type="molecule type" value="Genomic_DNA"/>
</dbReference>
<name>M0H9T1_HALGM</name>
<dbReference type="AlphaFoldDB" id="M0H9T1"/>
<keyword evidence="2" id="KW-1185">Reference proteome</keyword>
<evidence type="ECO:0000313" key="1">
    <source>
        <dbReference type="EMBL" id="ELZ79889.1"/>
    </source>
</evidence>
<gene>
    <name evidence="1" type="ORF">C454_11818</name>
</gene>
<comment type="caution">
    <text evidence="1">The sequence shown here is derived from an EMBL/GenBank/DDBJ whole genome shotgun (WGS) entry which is preliminary data.</text>
</comment>
<organism evidence="1 2">
    <name type="scientific">Haloferax gibbonsii (strain ATCC 33959 / DSM 4427 / JCM 8863 / NBRC 102184 / NCIMB 2188 / Ma 2.38)</name>
    <dbReference type="NCBI Taxonomy" id="1227459"/>
    <lineage>
        <taxon>Archaea</taxon>
        <taxon>Methanobacteriati</taxon>
        <taxon>Methanobacteriota</taxon>
        <taxon>Stenosarchaea group</taxon>
        <taxon>Halobacteria</taxon>
        <taxon>Halobacteriales</taxon>
        <taxon>Haloferacaceae</taxon>
        <taxon>Haloferax</taxon>
    </lineage>
</organism>
<reference evidence="1 2" key="1">
    <citation type="journal article" date="2014" name="PLoS Genet.">
        <title>Phylogenetically driven sequencing of extremely halophilic archaea reveals strategies for static and dynamic osmo-response.</title>
        <authorList>
            <person name="Becker E.A."/>
            <person name="Seitzer P.M."/>
            <person name="Tritt A."/>
            <person name="Larsen D."/>
            <person name="Krusor M."/>
            <person name="Yao A.I."/>
            <person name="Wu D."/>
            <person name="Madern D."/>
            <person name="Eisen J.A."/>
            <person name="Darling A.E."/>
            <person name="Facciotti M.T."/>
        </authorList>
    </citation>
    <scope>NUCLEOTIDE SEQUENCE [LARGE SCALE GENOMIC DNA]</scope>
    <source>
        <strain evidence="2">ATCC 33959 / DSM 4427 / JCM 8863 / NBRC 102184 / NCIMB 2188 / Ma 2.38</strain>
    </source>
</reference>